<gene>
    <name evidence="2" type="ORF">PSTT_01545</name>
</gene>
<organism evidence="2 3">
    <name type="scientific">Puccinia striiformis</name>
    <dbReference type="NCBI Taxonomy" id="27350"/>
    <lineage>
        <taxon>Eukaryota</taxon>
        <taxon>Fungi</taxon>
        <taxon>Dikarya</taxon>
        <taxon>Basidiomycota</taxon>
        <taxon>Pucciniomycotina</taxon>
        <taxon>Pucciniomycetes</taxon>
        <taxon>Pucciniales</taxon>
        <taxon>Pucciniaceae</taxon>
        <taxon>Puccinia</taxon>
    </lineage>
</organism>
<dbReference type="EMBL" id="PKSL01000009">
    <property type="protein sequence ID" value="POW16160.1"/>
    <property type="molecule type" value="Genomic_DNA"/>
</dbReference>
<evidence type="ECO:0000256" key="1">
    <source>
        <dbReference type="SAM" id="MobiDB-lite"/>
    </source>
</evidence>
<dbReference type="Proteomes" id="UP000239156">
    <property type="component" value="Unassembled WGS sequence"/>
</dbReference>
<sequence length="131" mass="14250">MQFPGHGIVGSGGGETVETSEGISSSIASVGRICDINGVPCTAVEFSLVAGISPPDITMIAPHEYEHFLRTTLNQGQTRSCTYTGRPTAFHQDGNDERYQIQEANNVHSGIMLEFCYWRAAFPIYASPHSR</sequence>
<evidence type="ECO:0000313" key="3">
    <source>
        <dbReference type="Proteomes" id="UP000239156"/>
    </source>
</evidence>
<feature type="region of interest" description="Disordered" evidence="1">
    <location>
        <begin position="1"/>
        <end position="20"/>
    </location>
</feature>
<protein>
    <submittedName>
        <fullName evidence="2">Uncharacterized protein</fullName>
    </submittedName>
</protein>
<accession>A0A2S4W312</accession>
<evidence type="ECO:0000313" key="2">
    <source>
        <dbReference type="EMBL" id="POW16160.1"/>
    </source>
</evidence>
<proteinExistence type="predicted"/>
<keyword evidence="3" id="KW-1185">Reference proteome</keyword>
<comment type="caution">
    <text evidence="2">The sequence shown here is derived from an EMBL/GenBank/DDBJ whole genome shotgun (WGS) entry which is preliminary data.</text>
</comment>
<dbReference type="AlphaFoldDB" id="A0A2S4W312"/>
<name>A0A2S4W312_9BASI</name>
<reference evidence="2" key="1">
    <citation type="submission" date="2017-12" db="EMBL/GenBank/DDBJ databases">
        <title>Gene loss provides genomic basis for host adaptation in cereal stripe rust fungi.</title>
        <authorList>
            <person name="Xia C."/>
        </authorList>
    </citation>
    <scope>NUCLEOTIDE SEQUENCE [LARGE SCALE GENOMIC DNA]</scope>
    <source>
        <strain evidence="2">93-210</strain>
    </source>
</reference>
<dbReference type="VEuPathDB" id="FungiDB:PSTT_01545"/>
<dbReference type="VEuPathDB" id="FungiDB:PSHT_12131"/>